<reference evidence="4 5" key="1">
    <citation type="submission" date="2018-07" db="EMBL/GenBank/DDBJ databases">
        <title>Phylogenomic Insights into understanding Host Adaptation of Lactobacillus reuteri by a novel species, Lactobacillus spp. M31.</title>
        <authorList>
            <person name="Sharma S."/>
            <person name="Patil P."/>
            <person name="Korpole S."/>
            <person name="Patil P.B."/>
        </authorList>
    </citation>
    <scope>NUCLEOTIDE SEQUENCE [LARGE SCALE GENOMIC DNA]</scope>
    <source>
        <strain evidence="4 5">M31</strain>
    </source>
</reference>
<proteinExistence type="predicted"/>
<feature type="DNA-binding region" description="H-T-H motif" evidence="2">
    <location>
        <begin position="34"/>
        <end position="53"/>
    </location>
</feature>
<evidence type="ECO:0000259" key="3">
    <source>
        <dbReference type="PROSITE" id="PS50977"/>
    </source>
</evidence>
<dbReference type="InterPro" id="IPR001647">
    <property type="entry name" value="HTH_TetR"/>
</dbReference>
<name>A0ABR8P6C2_9LACO</name>
<dbReference type="PROSITE" id="PS50977">
    <property type="entry name" value="HTH_TETR_2"/>
    <property type="match status" value="1"/>
</dbReference>
<dbReference type="Proteomes" id="UP000704341">
    <property type="component" value="Unassembled WGS sequence"/>
</dbReference>
<dbReference type="InterPro" id="IPR009057">
    <property type="entry name" value="Homeodomain-like_sf"/>
</dbReference>
<dbReference type="EMBL" id="QORN01000015">
    <property type="protein sequence ID" value="MBD5806280.1"/>
    <property type="molecule type" value="Genomic_DNA"/>
</dbReference>
<sequence length="170" mass="19562">MPSTTFQNLNLEKKNHINDALLTEFSSHSLASAQVARIVKQAGIARGAFYKYFDDLRDAYQYMYRVAIQDIHTPITQSNHMLTASDYIDQIQAFVNEINGSRYRDFMKLHFQTNEGLIRDESNPYIKPHNDLEWGVMVLSHETIKDCLLQPAKQEEAIERLAKALSALLQ</sequence>
<evidence type="ECO:0000313" key="5">
    <source>
        <dbReference type="Proteomes" id="UP000704341"/>
    </source>
</evidence>
<organism evidence="4 5">
    <name type="scientific">Limosilactobacillus walteri</name>
    <dbReference type="NCBI Taxonomy" id="2268022"/>
    <lineage>
        <taxon>Bacteria</taxon>
        <taxon>Bacillati</taxon>
        <taxon>Bacillota</taxon>
        <taxon>Bacilli</taxon>
        <taxon>Lactobacillales</taxon>
        <taxon>Lactobacillaceae</taxon>
        <taxon>Limosilactobacillus</taxon>
    </lineage>
</organism>
<protein>
    <submittedName>
        <fullName evidence="4">TetR/AcrR family transcriptional regulator</fullName>
    </submittedName>
</protein>
<dbReference type="SUPFAM" id="SSF46689">
    <property type="entry name" value="Homeodomain-like"/>
    <property type="match status" value="1"/>
</dbReference>
<dbReference type="Pfam" id="PF00440">
    <property type="entry name" value="TetR_N"/>
    <property type="match status" value="1"/>
</dbReference>
<feature type="domain" description="HTH tetR-type" evidence="3">
    <location>
        <begin position="11"/>
        <end position="71"/>
    </location>
</feature>
<accession>A0ABR8P6C2</accession>
<evidence type="ECO:0000313" key="4">
    <source>
        <dbReference type="EMBL" id="MBD5806280.1"/>
    </source>
</evidence>
<gene>
    <name evidence="4" type="ORF">DTK66_03985</name>
</gene>
<keyword evidence="1 2" id="KW-0238">DNA-binding</keyword>
<evidence type="ECO:0000256" key="1">
    <source>
        <dbReference type="ARBA" id="ARBA00023125"/>
    </source>
</evidence>
<keyword evidence="5" id="KW-1185">Reference proteome</keyword>
<evidence type="ECO:0000256" key="2">
    <source>
        <dbReference type="PROSITE-ProRule" id="PRU00335"/>
    </source>
</evidence>
<dbReference type="Gene3D" id="1.10.357.10">
    <property type="entry name" value="Tetracycline Repressor, domain 2"/>
    <property type="match status" value="1"/>
</dbReference>
<dbReference type="RefSeq" id="WP_191667858.1">
    <property type="nucleotide sequence ID" value="NZ_QORN01000015.1"/>
</dbReference>
<comment type="caution">
    <text evidence="4">The sequence shown here is derived from an EMBL/GenBank/DDBJ whole genome shotgun (WGS) entry which is preliminary data.</text>
</comment>